<reference evidence="2 3" key="1">
    <citation type="submission" date="2018-05" db="EMBL/GenBank/DDBJ databases">
        <title>Chitinophaga sp. K3CV102501T nov., isolated from isolated from a monsoon evergreen broad-leaved forest soil.</title>
        <authorList>
            <person name="Lv Y."/>
        </authorList>
    </citation>
    <scope>NUCLEOTIDE SEQUENCE [LARGE SCALE GENOMIC DNA]</scope>
    <source>
        <strain evidence="2 3">GDMCC 1.1325</strain>
    </source>
</reference>
<keyword evidence="3" id="KW-1185">Reference proteome</keyword>
<dbReference type="GO" id="GO:0005886">
    <property type="term" value="C:plasma membrane"/>
    <property type="evidence" value="ECO:0007669"/>
    <property type="project" value="TreeGrafter"/>
</dbReference>
<evidence type="ECO:0000313" key="3">
    <source>
        <dbReference type="Proteomes" id="UP000253410"/>
    </source>
</evidence>
<evidence type="ECO:0008006" key="4">
    <source>
        <dbReference type="Google" id="ProtNLM"/>
    </source>
</evidence>
<feature type="binding site" evidence="1">
    <location>
        <position position="318"/>
    </location>
    <ligand>
        <name>Zn(2+)</name>
        <dbReference type="ChEBI" id="CHEBI:29105"/>
    </ligand>
</feature>
<dbReference type="GO" id="GO:0031179">
    <property type="term" value="P:peptide modification"/>
    <property type="evidence" value="ECO:0007669"/>
    <property type="project" value="InterPro"/>
</dbReference>
<gene>
    <name evidence="2" type="ORF">DF182_00515</name>
</gene>
<dbReference type="SMART" id="SM01260">
    <property type="entry name" value="LANC_like"/>
    <property type="match status" value="1"/>
</dbReference>
<keyword evidence="1" id="KW-0479">Metal-binding</keyword>
<dbReference type="PRINTS" id="PR01955">
    <property type="entry name" value="LANCFRANKIA"/>
</dbReference>
<feature type="binding site" evidence="1">
    <location>
        <position position="260"/>
    </location>
    <ligand>
        <name>Zn(2+)</name>
        <dbReference type="ChEBI" id="CHEBI:29105"/>
    </ligand>
</feature>
<dbReference type="Proteomes" id="UP000253410">
    <property type="component" value="Unassembled WGS sequence"/>
</dbReference>
<dbReference type="EMBL" id="QFFJ01000001">
    <property type="protein sequence ID" value="RBL91139.1"/>
    <property type="molecule type" value="Genomic_DNA"/>
</dbReference>
<dbReference type="OrthoDB" id="6313827at2"/>
<dbReference type="CDD" id="cd04793">
    <property type="entry name" value="LanC"/>
    <property type="match status" value="1"/>
</dbReference>
<dbReference type="GO" id="GO:0046872">
    <property type="term" value="F:metal ion binding"/>
    <property type="evidence" value="ECO:0007669"/>
    <property type="project" value="UniProtKB-KW"/>
</dbReference>
<dbReference type="PANTHER" id="PTHR12736">
    <property type="entry name" value="LANC-LIKE PROTEIN"/>
    <property type="match status" value="1"/>
</dbReference>
<organism evidence="2 3">
    <name type="scientific">Chitinophaga flava</name>
    <dbReference type="NCBI Taxonomy" id="2259036"/>
    <lineage>
        <taxon>Bacteria</taxon>
        <taxon>Pseudomonadati</taxon>
        <taxon>Bacteroidota</taxon>
        <taxon>Chitinophagia</taxon>
        <taxon>Chitinophagales</taxon>
        <taxon>Chitinophagaceae</taxon>
        <taxon>Chitinophaga</taxon>
    </lineage>
</organism>
<dbReference type="PRINTS" id="PR01950">
    <property type="entry name" value="LANCSUPER"/>
</dbReference>
<keyword evidence="1" id="KW-0862">Zinc</keyword>
<evidence type="ECO:0000313" key="2">
    <source>
        <dbReference type="EMBL" id="RBL91139.1"/>
    </source>
</evidence>
<dbReference type="PANTHER" id="PTHR12736:SF7">
    <property type="entry name" value="LANC-LIKE PROTEIN 3"/>
    <property type="match status" value="1"/>
</dbReference>
<proteinExistence type="predicted"/>
<comment type="caution">
    <text evidence="2">The sequence shown here is derived from an EMBL/GenBank/DDBJ whole genome shotgun (WGS) entry which is preliminary data.</text>
</comment>
<evidence type="ECO:0000256" key="1">
    <source>
        <dbReference type="PIRSR" id="PIRSR607822-1"/>
    </source>
</evidence>
<dbReference type="InterPro" id="IPR007822">
    <property type="entry name" value="LANC-like"/>
</dbReference>
<name>A0A365XXM8_9BACT</name>
<dbReference type="Pfam" id="PF05147">
    <property type="entry name" value="LANC_like"/>
    <property type="match status" value="1"/>
</dbReference>
<dbReference type="SUPFAM" id="SSF158745">
    <property type="entry name" value="LanC-like"/>
    <property type="match status" value="1"/>
</dbReference>
<accession>A0A365XXM8</accession>
<dbReference type="AlphaFoldDB" id="A0A365XXM8"/>
<dbReference type="Gene3D" id="1.50.10.20">
    <property type="match status" value="1"/>
</dbReference>
<feature type="binding site" evidence="1">
    <location>
        <position position="317"/>
    </location>
    <ligand>
        <name>Zn(2+)</name>
        <dbReference type="ChEBI" id="CHEBI:29105"/>
    </ligand>
</feature>
<protein>
    <recommendedName>
        <fullName evidence="4">Lanthionine synthetase</fullName>
    </recommendedName>
</protein>
<dbReference type="InterPro" id="IPR033889">
    <property type="entry name" value="LanC"/>
</dbReference>
<sequence length="416" mass="46765">MLMYSYVTKELRVEIEALLVRMSTFFDDAAEMNHCGLMKGNAGIALFFAYYTRLTQNERHYHTAMGFLEKSLEAISSLNQANGLGGGFCGPAWLIKHLIRLDLLTSDSVAALEDIEPYIIDALSIQLEVGNYDLLYGFIGSAIYLLEEDNPGNHQYYEQILQWFSNNKKITGNGEVWWEDWQPGIQHKANLGLAHGIPGIVNFLIYLDKHYPTDTTKDLIRNAIAWVLSKETQRGLTSFPAMASGEGPETDMAESRLAWCYGDLGIVSMLYNAAVGLNEPAYVCKAGLVMRKVAVRRLHNSKVMWDKTLDYHDPCFCHGTSGILYQFNRILQYNNDPEILTAADYWLKATIANTNKMLDHFSELEMSKEIVADETIILNHFGVLTGLAGIGLTLINCIRPDLNKWDSILLLNQPGS</sequence>